<name>A0A8T0A2C9_9BILA</name>
<evidence type="ECO:0000313" key="4">
    <source>
        <dbReference type="Proteomes" id="UP000605970"/>
    </source>
</evidence>
<organism evidence="3 4">
    <name type="scientific">Meloidogyne graminicola</name>
    <dbReference type="NCBI Taxonomy" id="189291"/>
    <lineage>
        <taxon>Eukaryota</taxon>
        <taxon>Metazoa</taxon>
        <taxon>Ecdysozoa</taxon>
        <taxon>Nematoda</taxon>
        <taxon>Chromadorea</taxon>
        <taxon>Rhabditida</taxon>
        <taxon>Tylenchina</taxon>
        <taxon>Tylenchomorpha</taxon>
        <taxon>Tylenchoidea</taxon>
        <taxon>Meloidogynidae</taxon>
        <taxon>Meloidogyninae</taxon>
        <taxon>Meloidogyne</taxon>
    </lineage>
</organism>
<comment type="caution">
    <text evidence="3">The sequence shown here is derived from an EMBL/GenBank/DDBJ whole genome shotgun (WGS) entry which is preliminary data.</text>
</comment>
<feature type="compositionally biased region" description="Polar residues" evidence="2">
    <location>
        <begin position="588"/>
        <end position="683"/>
    </location>
</feature>
<accession>A0A8T0A2C9</accession>
<feature type="compositionally biased region" description="Basic and acidic residues" evidence="2">
    <location>
        <begin position="506"/>
        <end position="533"/>
    </location>
</feature>
<proteinExistence type="predicted"/>
<sequence length="703" mass="80254">MSFCFNNTTKCNEIDLRNKPESSPPEIDCLLPDASTSQNSPDVRGPVAFTNAQIWLVLRPFFFRAPKPLTPVVRPVLPDQICLNSELSKFHKPSSAAIKKQLAQLKAKLAEVPNVDWKRHIDHLISLTIQQQSDIDLLRSCSIAYEQWASIQLKKFGALLCDHANLSVQKKKMEEQEGLGKIEVLEKDKKRLEDEANDLKLVKDKYNELLKEVDRLKTDLEASQKKNVELTEEKEKLFKINDSAKTLPKIEAERNLLKKQLEDLQNKENEKIKELEEKNNLAQKRIKILLTEFRSEEEKKVAELEEKLAKERKLRVAADKTLRYFYRNVPPNDNTELKEGLSRSLKRELSVRDAEINRLKVDIAAKAEEILEAKSKIDEAKHATMELRAKFTRKRDEAQIAKTELKAEKEQREFLEKRIGDLEEELLKYRSKTSNETQNLGPLKTTATTTIPSTKEIKFRIREICNKKNLMEKSIDLFADKQCGKCLALKQELAAVQLKLSNSVQRKKDKDASSSKTETEKSDGQKQEEKIDKQIPNTTDEQTEHVPSSLKRSAPPENISEPPKKRTKKRKTSELQQKECHQTPPPTKNSGNGPNTFNKPSVSTELTEQQKSALPSSKQSKPCETQKNVQESPLPSTNNQKTCEPKNDVQQTPLPSKNVKKSTTIQKSVEQPSTSIAEQQQSPVIQKVDTTALLQEFDEMPTK</sequence>
<evidence type="ECO:0000256" key="1">
    <source>
        <dbReference type="SAM" id="Coils"/>
    </source>
</evidence>
<evidence type="ECO:0000256" key="2">
    <source>
        <dbReference type="SAM" id="MobiDB-lite"/>
    </source>
</evidence>
<dbReference type="OrthoDB" id="5903381at2759"/>
<dbReference type="EMBL" id="JABEBT010000005">
    <property type="protein sequence ID" value="KAF7639456.1"/>
    <property type="molecule type" value="Genomic_DNA"/>
</dbReference>
<feature type="region of interest" description="Disordered" evidence="2">
    <location>
        <begin position="503"/>
        <end position="683"/>
    </location>
</feature>
<feature type="compositionally biased region" description="Basic and acidic residues" evidence="2">
    <location>
        <begin position="572"/>
        <end position="581"/>
    </location>
</feature>
<protein>
    <submittedName>
        <fullName evidence="3">Uncharacterized protein</fullName>
    </submittedName>
</protein>
<feature type="coiled-coil region" evidence="1">
    <location>
        <begin position="175"/>
        <end position="321"/>
    </location>
</feature>
<feature type="coiled-coil region" evidence="1">
    <location>
        <begin position="356"/>
        <end position="432"/>
    </location>
</feature>
<dbReference type="AlphaFoldDB" id="A0A8T0A2C9"/>
<keyword evidence="1" id="KW-0175">Coiled coil</keyword>
<evidence type="ECO:0000313" key="3">
    <source>
        <dbReference type="EMBL" id="KAF7639456.1"/>
    </source>
</evidence>
<keyword evidence="4" id="KW-1185">Reference proteome</keyword>
<reference evidence="3" key="1">
    <citation type="journal article" date="2020" name="Ecol. Evol.">
        <title>Genome structure and content of the rice root-knot nematode (Meloidogyne graminicola).</title>
        <authorList>
            <person name="Phan N.T."/>
            <person name="Danchin E.G.J."/>
            <person name="Klopp C."/>
            <person name="Perfus-Barbeoch L."/>
            <person name="Kozlowski D.K."/>
            <person name="Koutsovoulos G.D."/>
            <person name="Lopez-Roques C."/>
            <person name="Bouchez O."/>
            <person name="Zahm M."/>
            <person name="Besnard G."/>
            <person name="Bellafiore S."/>
        </authorList>
    </citation>
    <scope>NUCLEOTIDE SEQUENCE</scope>
    <source>
        <strain evidence="3">VN-18</strain>
    </source>
</reference>
<dbReference type="Proteomes" id="UP000605970">
    <property type="component" value="Unassembled WGS sequence"/>
</dbReference>
<gene>
    <name evidence="3" type="ORF">Mgra_00001133</name>
</gene>